<evidence type="ECO:0000256" key="3">
    <source>
        <dbReference type="ARBA" id="ARBA00022737"/>
    </source>
</evidence>
<dbReference type="InterPro" id="IPR036508">
    <property type="entry name" value="Chitin-bd_dom_sf"/>
</dbReference>
<dbReference type="InterPro" id="IPR051940">
    <property type="entry name" value="Chitin_bind-dev_reg"/>
</dbReference>
<keyword evidence="2" id="KW-0732">Signal</keyword>
<feature type="domain" description="Chitin-binding type-2" evidence="7">
    <location>
        <begin position="103"/>
        <end position="157"/>
    </location>
</feature>
<evidence type="ECO:0000256" key="6">
    <source>
        <dbReference type="SAM" id="MobiDB-lite"/>
    </source>
</evidence>
<proteinExistence type="predicted"/>
<keyword evidence="9" id="KW-1185">Reference proteome</keyword>
<sequence length="471" mass="54065">MVCLNGEYEYRSCPRMTSWSVRNSQCEYDPKCLKPGEEKVCREGDVIPSVNCETYKRCRHGEFVKKNCDRFAGNGACSHCYSENQDWRDFCPSPDSGFADFKPVHCRHGDRFVNPESCNEYVECLEGVWYTRVCPAGHVYDKQSNGCRRSKSLSCGLGNDSVYMPSKEDDNDDEYKTDDRFVDKRETCDSRSVQKIADIYDCAKYKVCNLRSGFYEDRSCLFGEQFDRRKGECVWGHKCNPEECTEGTRFPRPECGKLQYCKDGMLQNFKCKNGAVFENNFCSKTKFCKDYEGHLYPLTCAEGMTAEHTSDCSKYLICFRNNFVERQCVSGQNFNPELGKCDYKYRCKATNVPTCYHGETRAVPHKCDQFELCQDSRFALQSCPFGTVYNPHRMRCEPGKCEKTKNPSDQRGSEKCKESSLPDGFKPHPTDCGRFYHCAHGRWVPKSCQPGLVFNPALAVCDWPRNVPGCD</sequence>
<name>A0A4U5PCZ7_STECR</name>
<dbReference type="AlphaFoldDB" id="A0A4U5PCZ7"/>
<evidence type="ECO:0000313" key="9">
    <source>
        <dbReference type="Proteomes" id="UP000298663"/>
    </source>
</evidence>
<dbReference type="PROSITE" id="PS50940">
    <property type="entry name" value="CHIT_BIND_II"/>
    <property type="match status" value="5"/>
</dbReference>
<comment type="caution">
    <text evidence="8">The sequence shown here is derived from an EMBL/GenBank/DDBJ whole genome shotgun (WGS) entry which is preliminary data.</text>
</comment>
<evidence type="ECO:0000256" key="5">
    <source>
        <dbReference type="ARBA" id="ARBA00023180"/>
    </source>
</evidence>
<dbReference type="SMART" id="SM00494">
    <property type="entry name" value="ChtBD2"/>
    <property type="match status" value="6"/>
</dbReference>
<evidence type="ECO:0000259" key="7">
    <source>
        <dbReference type="PROSITE" id="PS50940"/>
    </source>
</evidence>
<feature type="domain" description="Chitin-binding type-2" evidence="7">
    <location>
        <begin position="185"/>
        <end position="241"/>
    </location>
</feature>
<keyword evidence="1" id="KW-0147">Chitin-binding</keyword>
<keyword evidence="4" id="KW-1015">Disulfide bond</keyword>
<feature type="domain" description="Chitin-binding type-2" evidence="7">
    <location>
        <begin position="297"/>
        <end position="349"/>
    </location>
</feature>
<dbReference type="OrthoDB" id="5846329at2759"/>
<accession>A0A4U5PCZ7</accession>
<dbReference type="SUPFAM" id="SSF57625">
    <property type="entry name" value="Invertebrate chitin-binding proteins"/>
    <property type="match status" value="5"/>
</dbReference>
<keyword evidence="5" id="KW-0325">Glycoprotein</keyword>
<protein>
    <recommendedName>
        <fullName evidence="7">Chitin-binding type-2 domain-containing protein</fullName>
    </recommendedName>
</protein>
<evidence type="ECO:0000256" key="1">
    <source>
        <dbReference type="ARBA" id="ARBA00022669"/>
    </source>
</evidence>
<feature type="domain" description="Chitin-binding type-2" evidence="7">
    <location>
        <begin position="352"/>
        <end position="396"/>
    </location>
</feature>
<reference evidence="8 9" key="1">
    <citation type="journal article" date="2015" name="Genome Biol.">
        <title>Comparative genomics of Steinernema reveals deeply conserved gene regulatory networks.</title>
        <authorList>
            <person name="Dillman A.R."/>
            <person name="Macchietto M."/>
            <person name="Porter C.F."/>
            <person name="Rogers A."/>
            <person name="Williams B."/>
            <person name="Antoshechkin I."/>
            <person name="Lee M.M."/>
            <person name="Goodwin Z."/>
            <person name="Lu X."/>
            <person name="Lewis E.E."/>
            <person name="Goodrich-Blair H."/>
            <person name="Stock S.P."/>
            <person name="Adams B.J."/>
            <person name="Sternberg P.W."/>
            <person name="Mortazavi A."/>
        </authorList>
    </citation>
    <scope>NUCLEOTIDE SEQUENCE [LARGE SCALE GENOMIC DNA]</scope>
    <source>
        <strain evidence="8 9">ALL</strain>
    </source>
</reference>
<dbReference type="GO" id="GO:0008061">
    <property type="term" value="F:chitin binding"/>
    <property type="evidence" value="ECO:0007669"/>
    <property type="project" value="UniProtKB-KW"/>
</dbReference>
<reference evidence="8 9" key="2">
    <citation type="journal article" date="2019" name="G3 (Bethesda)">
        <title>Hybrid Assembly of the Genome of the Entomopathogenic Nematode Steinernema carpocapsae Identifies the X-Chromosome.</title>
        <authorList>
            <person name="Serra L."/>
            <person name="Macchietto M."/>
            <person name="Macias-Munoz A."/>
            <person name="McGill C.J."/>
            <person name="Rodriguez I.M."/>
            <person name="Rodriguez B."/>
            <person name="Murad R."/>
            <person name="Mortazavi A."/>
        </authorList>
    </citation>
    <scope>NUCLEOTIDE SEQUENCE [LARGE SCALE GENOMIC DNA]</scope>
    <source>
        <strain evidence="8 9">ALL</strain>
    </source>
</reference>
<gene>
    <name evidence="8" type="ORF">L596_008508</name>
</gene>
<keyword evidence="3" id="KW-0677">Repeat</keyword>
<dbReference type="Gene3D" id="2.170.140.10">
    <property type="entry name" value="Chitin binding domain"/>
    <property type="match status" value="4"/>
</dbReference>
<dbReference type="EMBL" id="AZBU02000002">
    <property type="protein sequence ID" value="TKR94190.1"/>
    <property type="molecule type" value="Genomic_DNA"/>
</dbReference>
<feature type="region of interest" description="Disordered" evidence="6">
    <location>
        <begin position="402"/>
        <end position="422"/>
    </location>
</feature>
<dbReference type="Proteomes" id="UP000298663">
    <property type="component" value="Unassembled WGS sequence"/>
</dbReference>
<dbReference type="Pfam" id="PF01607">
    <property type="entry name" value="CBM_14"/>
    <property type="match status" value="4"/>
</dbReference>
<dbReference type="PANTHER" id="PTHR23301:SF0">
    <property type="entry name" value="CHITIN-BINDING TYPE-2 DOMAIN-CONTAINING PROTEIN-RELATED"/>
    <property type="match status" value="1"/>
</dbReference>
<evidence type="ECO:0000313" key="8">
    <source>
        <dbReference type="EMBL" id="TKR94190.1"/>
    </source>
</evidence>
<evidence type="ECO:0000256" key="2">
    <source>
        <dbReference type="ARBA" id="ARBA00022729"/>
    </source>
</evidence>
<evidence type="ECO:0000256" key="4">
    <source>
        <dbReference type="ARBA" id="ARBA00023157"/>
    </source>
</evidence>
<feature type="domain" description="Chitin-binding type-2" evidence="7">
    <location>
        <begin position="413"/>
        <end position="471"/>
    </location>
</feature>
<dbReference type="InterPro" id="IPR002557">
    <property type="entry name" value="Chitin-bd_dom"/>
</dbReference>
<dbReference type="STRING" id="34508.A0A4U5PCZ7"/>
<dbReference type="GO" id="GO:0005576">
    <property type="term" value="C:extracellular region"/>
    <property type="evidence" value="ECO:0007669"/>
    <property type="project" value="InterPro"/>
</dbReference>
<organism evidence="8 9">
    <name type="scientific">Steinernema carpocapsae</name>
    <name type="common">Entomopathogenic nematode</name>
    <dbReference type="NCBI Taxonomy" id="34508"/>
    <lineage>
        <taxon>Eukaryota</taxon>
        <taxon>Metazoa</taxon>
        <taxon>Ecdysozoa</taxon>
        <taxon>Nematoda</taxon>
        <taxon>Chromadorea</taxon>
        <taxon>Rhabditida</taxon>
        <taxon>Tylenchina</taxon>
        <taxon>Panagrolaimomorpha</taxon>
        <taxon>Strongyloidoidea</taxon>
        <taxon>Steinernematidae</taxon>
        <taxon>Steinernema</taxon>
    </lineage>
</organism>
<dbReference type="PANTHER" id="PTHR23301">
    <property type="entry name" value="CHITIN BINDING PERITROPHIN-A"/>
    <property type="match status" value="1"/>
</dbReference>